<keyword evidence="3 8" id="KW-0963">Cytoplasm</keyword>
<dbReference type="NCBIfam" id="NF003555">
    <property type="entry name" value="PRK05218.1"/>
    <property type="match status" value="1"/>
</dbReference>
<evidence type="ECO:0000313" key="12">
    <source>
        <dbReference type="Proteomes" id="UP000671879"/>
    </source>
</evidence>
<evidence type="ECO:0000256" key="8">
    <source>
        <dbReference type="HAMAP-Rule" id="MF_00505"/>
    </source>
</evidence>
<feature type="binding site" evidence="9">
    <location>
        <position position="34"/>
    </location>
    <ligand>
        <name>ATP</name>
        <dbReference type="ChEBI" id="CHEBI:30616"/>
    </ligand>
</feature>
<evidence type="ECO:0000256" key="3">
    <source>
        <dbReference type="ARBA" id="ARBA00022490"/>
    </source>
</evidence>
<dbReference type="InterPro" id="IPR037196">
    <property type="entry name" value="HSP90_C"/>
</dbReference>
<dbReference type="SUPFAM" id="SSF54211">
    <property type="entry name" value="Ribosomal protein S5 domain 2-like"/>
    <property type="match status" value="1"/>
</dbReference>
<feature type="binding site" evidence="9">
    <location>
        <position position="38"/>
    </location>
    <ligand>
        <name>ATP</name>
        <dbReference type="ChEBI" id="CHEBI:30616"/>
    </ligand>
</feature>
<dbReference type="Gene3D" id="1.20.120.790">
    <property type="entry name" value="Heat shock protein 90, C-terminal domain"/>
    <property type="match status" value="1"/>
</dbReference>
<dbReference type="RefSeq" id="WP_274372709.1">
    <property type="nucleotide sequence ID" value="NZ_CP072943.1"/>
</dbReference>
<comment type="similarity">
    <text evidence="2 8">Belongs to the heat shock protein 90 family.</text>
</comment>
<evidence type="ECO:0000256" key="2">
    <source>
        <dbReference type="ARBA" id="ARBA00008239"/>
    </source>
</evidence>
<dbReference type="PRINTS" id="PR00775">
    <property type="entry name" value="HEATSHOCK90"/>
</dbReference>
<dbReference type="Gene3D" id="3.40.50.11260">
    <property type="match status" value="1"/>
</dbReference>
<feature type="binding site" evidence="9">
    <location>
        <position position="85"/>
    </location>
    <ligand>
        <name>ATP</name>
        <dbReference type="ChEBI" id="CHEBI:30616"/>
    </ligand>
</feature>
<evidence type="ECO:0000259" key="10">
    <source>
        <dbReference type="SMART" id="SM00387"/>
    </source>
</evidence>
<dbReference type="HAMAP" id="MF_00505">
    <property type="entry name" value="HSP90"/>
    <property type="match status" value="1"/>
</dbReference>
<dbReference type="KEGG" id="aram:KAR29_09205"/>
<evidence type="ECO:0000256" key="9">
    <source>
        <dbReference type="PIRSR" id="PIRSR002583-1"/>
    </source>
</evidence>
<dbReference type="InterPro" id="IPR020575">
    <property type="entry name" value="Hsp90_N"/>
</dbReference>
<evidence type="ECO:0000313" key="11">
    <source>
        <dbReference type="EMBL" id="QTX31541.1"/>
    </source>
</evidence>
<feature type="binding site" evidence="9">
    <location>
        <position position="345"/>
    </location>
    <ligand>
        <name>ATP</name>
        <dbReference type="ChEBI" id="CHEBI:30616"/>
    </ligand>
</feature>
<dbReference type="SMART" id="SM00387">
    <property type="entry name" value="HATPase_c"/>
    <property type="match status" value="1"/>
</dbReference>
<dbReference type="CDD" id="cd16927">
    <property type="entry name" value="HATPase_Hsp90-like"/>
    <property type="match status" value="1"/>
</dbReference>
<dbReference type="SUPFAM" id="SSF55874">
    <property type="entry name" value="ATPase domain of HSP90 chaperone/DNA topoisomerase II/histidine kinase"/>
    <property type="match status" value="1"/>
</dbReference>
<reference evidence="12" key="1">
    <citation type="submission" date="2021-04" db="EMBL/GenBank/DDBJ databases">
        <title>A novel Synergistetes isolate from a pyrite-forming mixed culture.</title>
        <authorList>
            <person name="Bunk B."/>
            <person name="Sproer C."/>
            <person name="Spring S."/>
            <person name="Pester M."/>
        </authorList>
    </citation>
    <scope>NUCLEOTIDE SEQUENCE [LARGE SCALE GENOMIC DNA]</scope>
    <source>
        <strain evidence="12">J.5.4.2-T.3.5.2</strain>
    </source>
</reference>
<proteinExistence type="inferred from homology"/>
<feature type="region of interest" description="A; substrate-binding" evidence="8">
    <location>
        <begin position="1"/>
        <end position="345"/>
    </location>
</feature>
<dbReference type="GO" id="GO:0005524">
    <property type="term" value="F:ATP binding"/>
    <property type="evidence" value="ECO:0007669"/>
    <property type="project" value="UniProtKB-UniRule"/>
</dbReference>
<dbReference type="GO" id="GO:0016887">
    <property type="term" value="F:ATP hydrolysis activity"/>
    <property type="evidence" value="ECO:0007669"/>
    <property type="project" value="InterPro"/>
</dbReference>
<feature type="binding site" evidence="9">
    <location>
        <position position="80"/>
    </location>
    <ligand>
        <name>ATP</name>
        <dbReference type="ChEBI" id="CHEBI:30616"/>
    </ligand>
</feature>
<dbReference type="PROSITE" id="PS00298">
    <property type="entry name" value="HSP90"/>
    <property type="match status" value="1"/>
</dbReference>
<dbReference type="Proteomes" id="UP000671879">
    <property type="component" value="Chromosome"/>
</dbReference>
<dbReference type="Gene3D" id="3.30.565.10">
    <property type="entry name" value="Histidine kinase-like ATPase, C-terminal domain"/>
    <property type="match status" value="1"/>
</dbReference>
<feature type="region of interest" description="C" evidence="8">
    <location>
        <begin position="557"/>
        <end position="635"/>
    </location>
</feature>
<dbReference type="PANTHER" id="PTHR11528">
    <property type="entry name" value="HEAT SHOCK PROTEIN 90 FAMILY MEMBER"/>
    <property type="match status" value="1"/>
</dbReference>
<feature type="binding site" evidence="9">
    <location>
        <begin position="100"/>
        <end position="101"/>
    </location>
    <ligand>
        <name>ATP</name>
        <dbReference type="ChEBI" id="CHEBI:30616"/>
    </ligand>
</feature>
<dbReference type="PIRSF" id="PIRSF002583">
    <property type="entry name" value="Hsp90"/>
    <property type="match status" value="1"/>
</dbReference>
<organism evidence="11 12">
    <name type="scientific">Aminithiophilus ramosus</name>
    <dbReference type="NCBI Taxonomy" id="3029084"/>
    <lineage>
        <taxon>Bacteria</taxon>
        <taxon>Thermotogati</taxon>
        <taxon>Synergistota</taxon>
        <taxon>Synergistia</taxon>
        <taxon>Synergistales</taxon>
        <taxon>Aminithiophilaceae</taxon>
        <taxon>Aminithiophilus</taxon>
    </lineage>
</organism>
<feature type="binding site" evidence="9">
    <location>
        <position position="173"/>
    </location>
    <ligand>
        <name>ATP</name>
        <dbReference type="ChEBI" id="CHEBI:30616"/>
    </ligand>
</feature>
<dbReference type="InterPro" id="IPR003594">
    <property type="entry name" value="HATPase_dom"/>
</dbReference>
<keyword evidence="4 8" id="KW-0547">Nucleotide-binding</keyword>
<name>A0A9Q7EY12_9BACT</name>
<comment type="subunit">
    <text evidence="8">Homodimer.</text>
</comment>
<keyword evidence="6 8" id="KW-0346">Stress response</keyword>
<dbReference type="FunFam" id="3.30.565.10:FF:000009">
    <property type="entry name" value="Molecular chaperone HtpG"/>
    <property type="match status" value="1"/>
</dbReference>
<dbReference type="InterPro" id="IPR019805">
    <property type="entry name" value="Heat_shock_protein_90_CS"/>
</dbReference>
<evidence type="ECO:0000256" key="4">
    <source>
        <dbReference type="ARBA" id="ARBA00022741"/>
    </source>
</evidence>
<feature type="binding site" evidence="9">
    <location>
        <position position="99"/>
    </location>
    <ligand>
        <name>ATP</name>
        <dbReference type="ChEBI" id="CHEBI:30616"/>
    </ligand>
</feature>
<accession>A0A9Q7EY12</accession>
<dbReference type="Gene3D" id="3.30.230.80">
    <property type="match status" value="1"/>
</dbReference>
<comment type="function">
    <text evidence="8">Molecular chaperone. Has ATPase activity.</text>
</comment>
<comment type="caution">
    <text evidence="8">Lacks conserved residue(s) required for the propagation of feature annotation.</text>
</comment>
<dbReference type="Pfam" id="PF00183">
    <property type="entry name" value="HSP90"/>
    <property type="match status" value="1"/>
</dbReference>
<dbReference type="GO" id="GO:0140662">
    <property type="term" value="F:ATP-dependent protein folding chaperone"/>
    <property type="evidence" value="ECO:0007669"/>
    <property type="project" value="InterPro"/>
</dbReference>
<evidence type="ECO:0000256" key="5">
    <source>
        <dbReference type="ARBA" id="ARBA00022840"/>
    </source>
</evidence>
<evidence type="ECO:0000256" key="7">
    <source>
        <dbReference type="ARBA" id="ARBA00023186"/>
    </source>
</evidence>
<dbReference type="SUPFAM" id="SSF110942">
    <property type="entry name" value="HSP90 C-terminal domain"/>
    <property type="match status" value="1"/>
</dbReference>
<dbReference type="GO" id="GO:0051082">
    <property type="term" value="F:unfolded protein binding"/>
    <property type="evidence" value="ECO:0007669"/>
    <property type="project" value="UniProtKB-UniRule"/>
</dbReference>
<keyword evidence="7 8" id="KW-0143">Chaperone</keyword>
<dbReference type="InterPro" id="IPR001404">
    <property type="entry name" value="Hsp90_fam"/>
</dbReference>
<dbReference type="InterPro" id="IPR036890">
    <property type="entry name" value="HATPase_C_sf"/>
</dbReference>
<sequence length="635" mass="71879">MTARETFSFQTEGKQLLDLMIHSVYSNREIFLRELISNASDALDKLRVAALTDEKLSPLFADAHIRIALDGTRRLLSVEDNGIGMNRDDLIAYLGTIAKSGTKEFIQSLAERREALTAELIGQFGVGFYSSFMVADSVEVLTRKAGDEAAWLWTSSGDGTYSLEEASREGCGTTVTLHLKSPEKDEEGPAGPDFTDRWTIGSIVRKYSDFVAYPIRMETETFDDEGKVSGTEDKVLNSMKAIWARPESEVSDEEYREFYAHVSRDGTDPLRRIVYSAEGVTSFRALLYLPAKAPLDLFLREGERGIHLYVKRVFIMQDCKELIPEYLRFLRGVVDSEDLPLNLSREILQQDRQIAVIRRSLTRKVLDELKRFRDGDREGYLSFWKEFGKVLKEGIFADERNRESLLSLALFCTTEREWITLDEYLASMKPEQKALYHLSGGALEGLRRSPHIEAFRERGYEVLLLDDPVDDFWIDVVDGYGEKPFKSVAKGTADLEEKPEEKAEAEEREKAFAPLLEALSKSLGEEVASVRLSKRLRASLACLVGETHSMTPQMEQLFRSMGQPVPKLKRVLEVNGAHPVLERLRNRFEKDGSLGDYPELLLGQAILAEGGKLADPARFSRLVADLLVRDLDDRR</sequence>
<dbReference type="GO" id="GO:0005737">
    <property type="term" value="C:cytoplasm"/>
    <property type="evidence" value="ECO:0007669"/>
    <property type="project" value="UniProtKB-SubCell"/>
</dbReference>
<dbReference type="InterPro" id="IPR020568">
    <property type="entry name" value="Ribosomal_Su5_D2-typ_SF"/>
</dbReference>
<gene>
    <name evidence="8 11" type="primary">htpG</name>
    <name evidence="11" type="ORF">KAR29_09205</name>
</gene>
<keyword evidence="5 8" id="KW-0067">ATP-binding</keyword>
<evidence type="ECO:0000256" key="1">
    <source>
        <dbReference type="ARBA" id="ARBA00004496"/>
    </source>
</evidence>
<dbReference type="Pfam" id="PF13589">
    <property type="entry name" value="HATPase_c_3"/>
    <property type="match status" value="1"/>
</dbReference>
<feature type="binding site" evidence="9">
    <location>
        <begin position="123"/>
        <end position="128"/>
    </location>
    <ligand>
        <name>ATP</name>
        <dbReference type="ChEBI" id="CHEBI:30616"/>
    </ligand>
</feature>
<feature type="domain" description="Histidine kinase/HSP90-like ATPase" evidence="10">
    <location>
        <begin position="27"/>
        <end position="183"/>
    </location>
</feature>
<dbReference type="AlphaFoldDB" id="A0A9Q7EY12"/>
<keyword evidence="12" id="KW-1185">Reference proteome</keyword>
<dbReference type="EMBL" id="CP072943">
    <property type="protein sequence ID" value="QTX31541.1"/>
    <property type="molecule type" value="Genomic_DNA"/>
</dbReference>
<evidence type="ECO:0000256" key="6">
    <source>
        <dbReference type="ARBA" id="ARBA00023016"/>
    </source>
</evidence>
<protein>
    <recommendedName>
        <fullName evidence="8">Chaperone protein HtpG</fullName>
    </recommendedName>
    <alternativeName>
        <fullName evidence="8">Heat shock protein HtpG</fullName>
    </alternativeName>
    <alternativeName>
        <fullName evidence="8">High temperature protein G</fullName>
    </alternativeName>
</protein>
<comment type="subcellular location">
    <subcellularLocation>
        <location evidence="1 8">Cytoplasm</location>
    </subcellularLocation>
</comment>